<dbReference type="PANTHER" id="PTHR11545">
    <property type="entry name" value="RIBOSOMAL PROTEIN L13"/>
    <property type="match status" value="1"/>
</dbReference>
<keyword evidence="3 4" id="KW-0687">Ribonucleoprotein</keyword>
<dbReference type="GO" id="GO:0003735">
    <property type="term" value="F:structural constituent of ribosome"/>
    <property type="evidence" value="ECO:0007669"/>
    <property type="project" value="InterPro"/>
</dbReference>
<comment type="function">
    <text evidence="4">This protein is one of the early assembly proteins of the 50S ribosomal subunit, although it is not seen to bind rRNA by itself. It is important during the early stages of 50S assembly.</text>
</comment>
<dbReference type="GO" id="GO:0006412">
    <property type="term" value="P:translation"/>
    <property type="evidence" value="ECO:0007669"/>
    <property type="project" value="UniProtKB-UniRule"/>
</dbReference>
<evidence type="ECO:0000256" key="3">
    <source>
        <dbReference type="ARBA" id="ARBA00023274"/>
    </source>
</evidence>
<dbReference type="Proteomes" id="UP000231162">
    <property type="component" value="Unassembled WGS sequence"/>
</dbReference>
<dbReference type="GO" id="GO:0017148">
    <property type="term" value="P:negative regulation of translation"/>
    <property type="evidence" value="ECO:0007669"/>
    <property type="project" value="TreeGrafter"/>
</dbReference>
<dbReference type="InterPro" id="IPR005823">
    <property type="entry name" value="Ribosomal_uL13_bac-type"/>
</dbReference>
<dbReference type="AlphaFoldDB" id="A0A2M6R8R6"/>
<proteinExistence type="inferred from homology"/>
<evidence type="ECO:0000256" key="2">
    <source>
        <dbReference type="ARBA" id="ARBA00022980"/>
    </source>
</evidence>
<dbReference type="Gene3D" id="3.90.1180.10">
    <property type="entry name" value="Ribosomal protein L13"/>
    <property type="match status" value="1"/>
</dbReference>
<dbReference type="GO" id="GO:0003729">
    <property type="term" value="F:mRNA binding"/>
    <property type="evidence" value="ECO:0007669"/>
    <property type="project" value="TreeGrafter"/>
</dbReference>
<evidence type="ECO:0000256" key="4">
    <source>
        <dbReference type="HAMAP-Rule" id="MF_01366"/>
    </source>
</evidence>
<dbReference type="NCBIfam" id="TIGR01066">
    <property type="entry name" value="rplM_bact"/>
    <property type="match status" value="1"/>
</dbReference>
<dbReference type="GO" id="GO:0005840">
    <property type="term" value="C:ribosome"/>
    <property type="evidence" value="ECO:0007669"/>
    <property type="project" value="UniProtKB-KW"/>
</dbReference>
<dbReference type="InterPro" id="IPR036899">
    <property type="entry name" value="Ribosomal_uL13_sf"/>
</dbReference>
<dbReference type="EMBL" id="PEZX01000029">
    <property type="protein sequence ID" value="PIS06935.1"/>
    <property type="molecule type" value="Genomic_DNA"/>
</dbReference>
<dbReference type="SUPFAM" id="SSF52161">
    <property type="entry name" value="Ribosomal protein L13"/>
    <property type="match status" value="1"/>
</dbReference>
<gene>
    <name evidence="4" type="primary">rplM</name>
    <name evidence="5" type="ORF">COT79_02120</name>
</gene>
<comment type="subunit">
    <text evidence="4">Part of the 50S ribosomal subunit.</text>
</comment>
<dbReference type="CDD" id="cd00392">
    <property type="entry name" value="Ribosomal_L13"/>
    <property type="match status" value="1"/>
</dbReference>
<evidence type="ECO:0000256" key="1">
    <source>
        <dbReference type="ARBA" id="ARBA00006227"/>
    </source>
</evidence>
<keyword evidence="2 4" id="KW-0689">Ribosomal protein</keyword>
<dbReference type="PIRSF" id="PIRSF002181">
    <property type="entry name" value="Ribosomal_L13"/>
    <property type="match status" value="1"/>
</dbReference>
<dbReference type="PANTHER" id="PTHR11545:SF2">
    <property type="entry name" value="LARGE RIBOSOMAL SUBUNIT PROTEIN UL13M"/>
    <property type="match status" value="1"/>
</dbReference>
<dbReference type="HAMAP" id="MF_01366">
    <property type="entry name" value="Ribosomal_uL13"/>
    <property type="match status" value="1"/>
</dbReference>
<dbReference type="Pfam" id="PF00572">
    <property type="entry name" value="Ribosomal_L13"/>
    <property type="match status" value="1"/>
</dbReference>
<comment type="similarity">
    <text evidence="1 4">Belongs to the universal ribosomal protein uL13 family.</text>
</comment>
<dbReference type="GO" id="GO:1990904">
    <property type="term" value="C:ribonucleoprotein complex"/>
    <property type="evidence" value="ECO:0007669"/>
    <property type="project" value="UniProtKB-KW"/>
</dbReference>
<dbReference type="InterPro" id="IPR005822">
    <property type="entry name" value="Ribosomal_uL13"/>
</dbReference>
<evidence type="ECO:0000313" key="5">
    <source>
        <dbReference type="EMBL" id="PIS06935.1"/>
    </source>
</evidence>
<name>A0A2M6R8R6_9BACT</name>
<protein>
    <recommendedName>
        <fullName evidence="4">Large ribosomal subunit protein uL13</fullName>
    </recommendedName>
</protein>
<reference evidence="6" key="1">
    <citation type="submission" date="2017-09" db="EMBL/GenBank/DDBJ databases">
        <title>Depth-based differentiation of microbial function through sediment-hosted aquifers and enrichment of novel symbionts in the deep terrestrial subsurface.</title>
        <authorList>
            <person name="Probst A.J."/>
            <person name="Ladd B."/>
            <person name="Jarett J.K."/>
            <person name="Geller-Mcgrath D.E."/>
            <person name="Sieber C.M.K."/>
            <person name="Emerson J.B."/>
            <person name="Anantharaman K."/>
            <person name="Thomas B.C."/>
            <person name="Malmstrom R."/>
            <person name="Stieglmeier M."/>
            <person name="Klingl A."/>
            <person name="Woyke T."/>
            <person name="Ryan C.M."/>
            <person name="Banfield J.F."/>
        </authorList>
    </citation>
    <scope>NUCLEOTIDE SEQUENCE [LARGE SCALE GENOMIC DNA]</scope>
</reference>
<organism evidence="5 6">
    <name type="scientific">Candidatus Berkelbacteria bacterium CG10_big_fil_rev_8_21_14_0_10_43_14</name>
    <dbReference type="NCBI Taxonomy" id="1974515"/>
    <lineage>
        <taxon>Bacteria</taxon>
        <taxon>Candidatus Berkelbacteria</taxon>
    </lineage>
</organism>
<accession>A0A2M6R8R6</accession>
<sequence length="133" mass="15211">MKTTMHFNHTHEHHTIDASGQILGRFATNIANLLRGKNKPTFSHHIDCGDFVTVLNSDKISVTGDKLNQKMYRHHTGYIGHLKEISLGDYLQKNHTAVVRLAVLGMLPNNRLRSIWIKRLRFNQSGVENKESQ</sequence>
<comment type="caution">
    <text evidence="5">The sequence shown here is derived from an EMBL/GenBank/DDBJ whole genome shotgun (WGS) entry which is preliminary data.</text>
</comment>
<evidence type="ECO:0000313" key="6">
    <source>
        <dbReference type="Proteomes" id="UP000231162"/>
    </source>
</evidence>